<evidence type="ECO:0000313" key="12">
    <source>
        <dbReference type="Proteomes" id="UP001139516"/>
    </source>
</evidence>
<evidence type="ECO:0000256" key="7">
    <source>
        <dbReference type="ARBA" id="ARBA00047989"/>
    </source>
</evidence>
<keyword evidence="6" id="KW-0862">Zinc</keyword>
<keyword evidence="12" id="KW-1185">Reference proteome</keyword>
<dbReference type="EMBL" id="JALPRX010000102">
    <property type="protein sequence ID" value="MCK8786975.1"/>
    <property type="molecule type" value="Genomic_DNA"/>
</dbReference>
<gene>
    <name evidence="11" type="primary">pgeF</name>
    <name evidence="11" type="ORF">M0638_21615</name>
</gene>
<comment type="similarity">
    <text evidence="2 10">Belongs to the purine nucleoside phosphorylase YfiH/LACC1 family.</text>
</comment>
<evidence type="ECO:0000256" key="2">
    <source>
        <dbReference type="ARBA" id="ARBA00007353"/>
    </source>
</evidence>
<name>A0A9X2BZF5_9PROT</name>
<dbReference type="PANTHER" id="PTHR30616:SF2">
    <property type="entry name" value="PURINE NUCLEOSIDE PHOSPHORYLASE LACC1"/>
    <property type="match status" value="1"/>
</dbReference>
<keyword evidence="3" id="KW-0808">Transferase</keyword>
<comment type="catalytic activity">
    <reaction evidence="7">
        <text>adenosine + H2O + H(+) = inosine + NH4(+)</text>
        <dbReference type="Rhea" id="RHEA:24408"/>
        <dbReference type="ChEBI" id="CHEBI:15377"/>
        <dbReference type="ChEBI" id="CHEBI:15378"/>
        <dbReference type="ChEBI" id="CHEBI:16335"/>
        <dbReference type="ChEBI" id="CHEBI:17596"/>
        <dbReference type="ChEBI" id="CHEBI:28938"/>
        <dbReference type="EC" id="3.5.4.4"/>
    </reaction>
    <physiologicalReaction direction="left-to-right" evidence="7">
        <dbReference type="Rhea" id="RHEA:24409"/>
    </physiologicalReaction>
</comment>
<proteinExistence type="inferred from homology"/>
<comment type="catalytic activity">
    <reaction evidence="8">
        <text>adenosine + phosphate = alpha-D-ribose 1-phosphate + adenine</text>
        <dbReference type="Rhea" id="RHEA:27642"/>
        <dbReference type="ChEBI" id="CHEBI:16335"/>
        <dbReference type="ChEBI" id="CHEBI:16708"/>
        <dbReference type="ChEBI" id="CHEBI:43474"/>
        <dbReference type="ChEBI" id="CHEBI:57720"/>
        <dbReference type="EC" id="2.4.2.1"/>
    </reaction>
    <physiologicalReaction direction="left-to-right" evidence="8">
        <dbReference type="Rhea" id="RHEA:27643"/>
    </physiologicalReaction>
</comment>
<evidence type="ECO:0000256" key="6">
    <source>
        <dbReference type="ARBA" id="ARBA00022833"/>
    </source>
</evidence>
<dbReference type="Proteomes" id="UP001139516">
    <property type="component" value="Unassembled WGS sequence"/>
</dbReference>
<organism evidence="11 12">
    <name type="scientific">Roseomonas acroporae</name>
    <dbReference type="NCBI Taxonomy" id="2937791"/>
    <lineage>
        <taxon>Bacteria</taxon>
        <taxon>Pseudomonadati</taxon>
        <taxon>Pseudomonadota</taxon>
        <taxon>Alphaproteobacteria</taxon>
        <taxon>Acetobacterales</taxon>
        <taxon>Roseomonadaceae</taxon>
        <taxon>Roseomonas</taxon>
    </lineage>
</organism>
<keyword evidence="4" id="KW-0479">Metal-binding</keyword>
<keyword evidence="5" id="KW-0378">Hydrolase</keyword>
<sequence>MTAEYLTADALLLPGLRHGFFTRRGGVSTGPFGALNCSLNGRDEDAAVRENRRRAAAALGVPAGALHGLHQVHGTAVAVLEEPWPEAARPRADAVVTRRRGLAIGVVTADCGPVLFADAAAGVAGAAHAGWRGALAGVLEETVAAMERLGARRDRIAAVLGPCIRQPSYEVGPDLRDAVLARAAADARHFAPGRREDRWQFDLAGYCAARLAALGLGTVAVLPHDTLAEPDRFFSYRAATLAGGGPVGHQLSAIALAT</sequence>
<comment type="catalytic activity">
    <reaction evidence="9">
        <text>S-methyl-5'-thioadenosine + phosphate = 5-(methylsulfanyl)-alpha-D-ribose 1-phosphate + adenine</text>
        <dbReference type="Rhea" id="RHEA:11852"/>
        <dbReference type="ChEBI" id="CHEBI:16708"/>
        <dbReference type="ChEBI" id="CHEBI:17509"/>
        <dbReference type="ChEBI" id="CHEBI:43474"/>
        <dbReference type="ChEBI" id="CHEBI:58533"/>
        <dbReference type="EC" id="2.4.2.28"/>
    </reaction>
    <physiologicalReaction direction="left-to-right" evidence="9">
        <dbReference type="Rhea" id="RHEA:11853"/>
    </physiologicalReaction>
</comment>
<evidence type="ECO:0000313" key="11">
    <source>
        <dbReference type="EMBL" id="MCK8786975.1"/>
    </source>
</evidence>
<dbReference type="GO" id="GO:0005507">
    <property type="term" value="F:copper ion binding"/>
    <property type="evidence" value="ECO:0007669"/>
    <property type="project" value="TreeGrafter"/>
</dbReference>
<evidence type="ECO:0000256" key="8">
    <source>
        <dbReference type="ARBA" id="ARBA00048968"/>
    </source>
</evidence>
<dbReference type="GO" id="GO:0016787">
    <property type="term" value="F:hydrolase activity"/>
    <property type="evidence" value="ECO:0007669"/>
    <property type="project" value="UniProtKB-KW"/>
</dbReference>
<dbReference type="AlphaFoldDB" id="A0A9X2BZF5"/>
<evidence type="ECO:0000256" key="10">
    <source>
        <dbReference type="RuleBase" id="RU361274"/>
    </source>
</evidence>
<dbReference type="PANTHER" id="PTHR30616">
    <property type="entry name" value="UNCHARACTERIZED PROTEIN YFIH"/>
    <property type="match status" value="1"/>
</dbReference>
<dbReference type="Gene3D" id="3.60.140.10">
    <property type="entry name" value="CNF1/YfiH-like putative cysteine hydrolases"/>
    <property type="match status" value="1"/>
</dbReference>
<dbReference type="GO" id="GO:0017061">
    <property type="term" value="F:S-methyl-5-thioadenosine phosphorylase activity"/>
    <property type="evidence" value="ECO:0007669"/>
    <property type="project" value="UniProtKB-EC"/>
</dbReference>
<dbReference type="RefSeq" id="WP_248669026.1">
    <property type="nucleotide sequence ID" value="NZ_JALPRX010000102.1"/>
</dbReference>
<evidence type="ECO:0000256" key="4">
    <source>
        <dbReference type="ARBA" id="ARBA00022723"/>
    </source>
</evidence>
<dbReference type="InterPro" id="IPR038371">
    <property type="entry name" value="Cu_polyphenol_OxRdtase_sf"/>
</dbReference>
<evidence type="ECO:0000256" key="1">
    <source>
        <dbReference type="ARBA" id="ARBA00000553"/>
    </source>
</evidence>
<dbReference type="Pfam" id="PF02578">
    <property type="entry name" value="Cu-oxidase_4"/>
    <property type="match status" value="1"/>
</dbReference>
<comment type="caution">
    <text evidence="11">The sequence shown here is derived from an EMBL/GenBank/DDBJ whole genome shotgun (WGS) entry which is preliminary data.</text>
</comment>
<dbReference type="InterPro" id="IPR003730">
    <property type="entry name" value="Cu_polyphenol_OxRdtase"/>
</dbReference>
<dbReference type="SUPFAM" id="SSF64438">
    <property type="entry name" value="CNF1/YfiH-like putative cysteine hydrolases"/>
    <property type="match status" value="1"/>
</dbReference>
<reference evidence="11" key="1">
    <citation type="submission" date="2022-04" db="EMBL/GenBank/DDBJ databases">
        <title>Roseomonas acroporae sp. nov., isolated from coral Acropora digitifera.</title>
        <authorList>
            <person name="Sun H."/>
        </authorList>
    </citation>
    <scope>NUCLEOTIDE SEQUENCE</scope>
    <source>
        <strain evidence="11">NAR14</strain>
    </source>
</reference>
<dbReference type="NCBIfam" id="TIGR00726">
    <property type="entry name" value="peptidoglycan editing factor PgeF"/>
    <property type="match status" value="1"/>
</dbReference>
<evidence type="ECO:0000256" key="5">
    <source>
        <dbReference type="ARBA" id="ARBA00022801"/>
    </source>
</evidence>
<evidence type="ECO:0000256" key="3">
    <source>
        <dbReference type="ARBA" id="ARBA00022679"/>
    </source>
</evidence>
<comment type="catalytic activity">
    <reaction evidence="1">
        <text>inosine + phosphate = alpha-D-ribose 1-phosphate + hypoxanthine</text>
        <dbReference type="Rhea" id="RHEA:27646"/>
        <dbReference type="ChEBI" id="CHEBI:17368"/>
        <dbReference type="ChEBI" id="CHEBI:17596"/>
        <dbReference type="ChEBI" id="CHEBI:43474"/>
        <dbReference type="ChEBI" id="CHEBI:57720"/>
        <dbReference type="EC" id="2.4.2.1"/>
    </reaction>
    <physiologicalReaction direction="left-to-right" evidence="1">
        <dbReference type="Rhea" id="RHEA:27647"/>
    </physiologicalReaction>
</comment>
<evidence type="ECO:0000256" key="9">
    <source>
        <dbReference type="ARBA" id="ARBA00049893"/>
    </source>
</evidence>
<accession>A0A9X2BZF5</accession>
<dbReference type="CDD" id="cd16833">
    <property type="entry name" value="YfiH"/>
    <property type="match status" value="1"/>
</dbReference>
<dbReference type="InterPro" id="IPR011324">
    <property type="entry name" value="Cytotoxic_necrot_fac-like_cat"/>
</dbReference>
<protein>
    <recommendedName>
        <fullName evidence="10">Purine nucleoside phosphorylase</fullName>
    </recommendedName>
</protein>